<dbReference type="InterPro" id="IPR057837">
    <property type="entry name" value="PH_SWAP70"/>
</dbReference>
<dbReference type="Pfam" id="PF00169">
    <property type="entry name" value="PH"/>
    <property type="match status" value="1"/>
</dbReference>
<evidence type="ECO:0000313" key="5">
    <source>
        <dbReference type="Proteomes" id="UP000524007"/>
    </source>
</evidence>
<feature type="non-terminal residue" evidence="4">
    <location>
        <position position="556"/>
    </location>
</feature>
<dbReference type="PROSITE" id="PS50003">
    <property type="entry name" value="PH_DOMAIN"/>
    <property type="match status" value="1"/>
</dbReference>
<dbReference type="FunFam" id="2.30.29.30:FF:000172">
    <property type="entry name" value="differentially expressed in FDCP 6 homolog"/>
    <property type="match status" value="1"/>
</dbReference>
<feature type="region of interest" description="Disordered" evidence="2">
    <location>
        <begin position="300"/>
        <end position="333"/>
    </location>
</feature>
<evidence type="ECO:0000259" key="3">
    <source>
        <dbReference type="PROSITE" id="PS50003"/>
    </source>
</evidence>
<organism evidence="4 5">
    <name type="scientific">Leiothrix lutea</name>
    <name type="common">Red-billed leiothrix</name>
    <name type="synonym">Sylvia lutea</name>
    <dbReference type="NCBI Taxonomy" id="36275"/>
    <lineage>
        <taxon>Eukaryota</taxon>
        <taxon>Metazoa</taxon>
        <taxon>Chordata</taxon>
        <taxon>Craniata</taxon>
        <taxon>Vertebrata</taxon>
        <taxon>Euteleostomi</taxon>
        <taxon>Archelosauria</taxon>
        <taxon>Archosauria</taxon>
        <taxon>Dinosauria</taxon>
        <taxon>Saurischia</taxon>
        <taxon>Theropoda</taxon>
        <taxon>Coelurosauria</taxon>
        <taxon>Aves</taxon>
        <taxon>Neognathae</taxon>
        <taxon>Neoaves</taxon>
        <taxon>Telluraves</taxon>
        <taxon>Australaves</taxon>
        <taxon>Passeriformes</taxon>
        <taxon>Sylvioidea</taxon>
        <taxon>Leiothrichidae</taxon>
        <taxon>Leiothrix</taxon>
    </lineage>
</organism>
<reference evidence="4 5" key="1">
    <citation type="submission" date="2019-09" db="EMBL/GenBank/DDBJ databases">
        <title>Bird 10,000 Genomes (B10K) Project - Family phase.</title>
        <authorList>
            <person name="Zhang G."/>
        </authorList>
    </citation>
    <scope>NUCLEOTIDE SEQUENCE [LARGE SCALE GENOMIC DNA]</scope>
    <source>
        <strain evidence="4">B10K-DU-002-43</strain>
        <tissue evidence="4">Muscle</tissue>
    </source>
</reference>
<dbReference type="GO" id="GO:0005634">
    <property type="term" value="C:nucleus"/>
    <property type="evidence" value="ECO:0007669"/>
    <property type="project" value="TreeGrafter"/>
</dbReference>
<dbReference type="CDD" id="cd13273">
    <property type="entry name" value="PH_SWAP-70"/>
    <property type="match status" value="1"/>
</dbReference>
<dbReference type="Proteomes" id="UP000524007">
    <property type="component" value="Unassembled WGS sequence"/>
</dbReference>
<dbReference type="InterPro" id="IPR001849">
    <property type="entry name" value="PH_domain"/>
</dbReference>
<feature type="domain" description="PH" evidence="3">
    <location>
        <begin position="198"/>
        <end position="294"/>
    </location>
</feature>
<keyword evidence="5" id="KW-1185">Reference proteome</keyword>
<feature type="coiled-coil region" evidence="1">
    <location>
        <begin position="432"/>
        <end position="512"/>
    </location>
</feature>
<feature type="non-terminal residue" evidence="4">
    <location>
        <position position="1"/>
    </location>
</feature>
<accession>A0A7L2A597</accession>
<dbReference type="GO" id="GO:0005737">
    <property type="term" value="C:cytoplasm"/>
    <property type="evidence" value="ECO:0007669"/>
    <property type="project" value="TreeGrafter"/>
</dbReference>
<feature type="compositionally biased region" description="Basic and acidic residues" evidence="2">
    <location>
        <begin position="313"/>
        <end position="333"/>
    </location>
</feature>
<dbReference type="Pfam" id="PF25530">
    <property type="entry name" value="EF-hand_SWAP70_N"/>
    <property type="match status" value="1"/>
</dbReference>
<dbReference type="Gene3D" id="2.30.29.30">
    <property type="entry name" value="Pleckstrin-homology domain (PH domain)/Phosphotyrosine-binding domain (PTB)"/>
    <property type="match status" value="1"/>
</dbReference>
<dbReference type="SUPFAM" id="SSF50729">
    <property type="entry name" value="PH domain-like"/>
    <property type="match status" value="1"/>
</dbReference>
<evidence type="ECO:0000256" key="1">
    <source>
        <dbReference type="SAM" id="Coils"/>
    </source>
</evidence>
<comment type="caution">
    <text evidence="4">The sequence shown here is derived from an EMBL/GenBank/DDBJ whole genome shotgun (WGS) entry which is preliminary data.</text>
</comment>
<evidence type="ECO:0000313" key="4">
    <source>
        <dbReference type="EMBL" id="NXP41362.1"/>
    </source>
</evidence>
<dbReference type="SMART" id="SM00233">
    <property type="entry name" value="PH"/>
    <property type="match status" value="1"/>
</dbReference>
<name>A0A7L2A597_LEILU</name>
<dbReference type="EMBL" id="VXBY01004291">
    <property type="protein sequence ID" value="NXP41362.1"/>
    <property type="molecule type" value="Genomic_DNA"/>
</dbReference>
<dbReference type="InterPro" id="IPR057836">
    <property type="entry name" value="EF-hand_SWAP70_N"/>
</dbReference>
<keyword evidence="1" id="KW-0175">Coiled coil</keyword>
<dbReference type="AlphaFoldDB" id="A0A7L2A597"/>
<dbReference type="PANTHER" id="PTHR14383">
    <property type="entry name" value="SWAP-70 RECOMBINASE"/>
    <property type="match status" value="1"/>
</dbReference>
<evidence type="ECO:0000256" key="2">
    <source>
        <dbReference type="SAM" id="MobiDB-lite"/>
    </source>
</evidence>
<proteinExistence type="predicted"/>
<sequence length="556" mass="64709">MDLRAELLKSIWYAFTALDVEKSGKVSKSQLKVSPRGARAAAAHGTSCPRISLHSSSTPHSPPDSCLQVEEGAFVKENFDELCWTLTAKKNYKPDRNGNSVISHQDAFKLWCLFNFLSEDKYPLVMVPDEVEYLLKKICTAMNVELNSCELDDYLAQEPQGHGGLTVWQFLDMVNSGRFLRGIEQEAISMAVEEVYQEVIEDGYLWKKGQLRRNWSERWFMLKPSSLSYYMSEERKEKKGSIVLDKHCCVEVLPDRDGKRCMFCVKTSSRTYEMSASDTRQRQEWTLAIQTAIRLQAEGKKSLHKDLKQKRREQREQREQRKAAKEEETQRLKQLQEEKERKLQELELLKEAQRQAEILLQEEEQRRRQQHEEMQRTLEIQLREAEQVGASHVDCGAHGVNASFFWGLDVKLGQEKLIEEVSGGHLHLLLFIVRLLAEEEEKLKQLMKLKEEQEEYIIKTQREKQVLKQEMENKNKCLEEAQKQLEEVRVNRQRVDQDVMAAQRKLRQASTNVKHWNVQMNRLMHPIGPGDKRTNVSGGVFAGYQPLLSRRDSSLK</sequence>
<protein>
    <submittedName>
        <fullName evidence="4">DEFI6 protein</fullName>
    </submittedName>
</protein>
<dbReference type="PANTHER" id="PTHR14383:SF2">
    <property type="entry name" value="DIFFERENTIALLY EXPRESSED IN FDCP 6 HOMOLOG"/>
    <property type="match status" value="1"/>
</dbReference>
<dbReference type="InterPro" id="IPR011993">
    <property type="entry name" value="PH-like_dom_sf"/>
</dbReference>
<gene>
    <name evidence="4" type="primary">Def6</name>
    <name evidence="4" type="ORF">LEILUT_R03746</name>
</gene>